<dbReference type="Proteomes" id="UP000326881">
    <property type="component" value="Chromosome"/>
</dbReference>
<evidence type="ECO:0000256" key="7">
    <source>
        <dbReference type="ARBA" id="ARBA00023136"/>
    </source>
</evidence>
<protein>
    <recommendedName>
        <fullName evidence="3 9">Flagellar biosynthetic protein FliR</fullName>
    </recommendedName>
</protein>
<accession>A0A5Q0C0I9</accession>
<evidence type="ECO:0000256" key="3">
    <source>
        <dbReference type="ARBA" id="ARBA00021717"/>
    </source>
</evidence>
<dbReference type="RefSeq" id="WP_113364482.1">
    <property type="nucleotide sequence ID" value="NZ_CP043498.1"/>
</dbReference>
<evidence type="ECO:0000313" key="12">
    <source>
        <dbReference type="Proteomes" id="UP000326881"/>
    </source>
</evidence>
<keyword evidence="7 10" id="KW-0472">Membrane</keyword>
<keyword evidence="12" id="KW-1185">Reference proteome</keyword>
<feature type="transmembrane region" description="Helical" evidence="10">
    <location>
        <begin position="219"/>
        <end position="240"/>
    </location>
</feature>
<dbReference type="EMBL" id="CP043498">
    <property type="protein sequence ID" value="QFY59092.1"/>
    <property type="molecule type" value="Genomic_DNA"/>
</dbReference>
<evidence type="ECO:0000256" key="6">
    <source>
        <dbReference type="ARBA" id="ARBA00022989"/>
    </source>
</evidence>
<comment type="function">
    <text evidence="1 10">Role in flagellar biosynthesis.</text>
</comment>
<keyword evidence="11" id="KW-0282">Flagellum</keyword>
<dbReference type="OrthoDB" id="9779817at2"/>
<reference evidence="11 12" key="1">
    <citation type="submission" date="2019-08" db="EMBL/GenBank/DDBJ databases">
        <title>Prosopis cineraria nodule microbiome.</title>
        <authorList>
            <person name="Ali R."/>
            <person name="Chaluvadi S.R."/>
            <person name="Wang X."/>
        </authorList>
    </citation>
    <scope>NUCLEOTIDE SEQUENCE [LARGE SCALE GENOMIC DNA]</scope>
    <source>
        <strain evidence="11 12">BG7</strain>
    </source>
</reference>
<organism evidence="11 12">
    <name type="scientific">Rhizobium grahamii</name>
    <dbReference type="NCBI Taxonomy" id="1120045"/>
    <lineage>
        <taxon>Bacteria</taxon>
        <taxon>Pseudomonadati</taxon>
        <taxon>Pseudomonadota</taxon>
        <taxon>Alphaproteobacteria</taxon>
        <taxon>Hyphomicrobiales</taxon>
        <taxon>Rhizobiaceae</taxon>
        <taxon>Rhizobium/Agrobacterium group</taxon>
        <taxon>Rhizobium</taxon>
    </lineage>
</organism>
<dbReference type="GO" id="GO:0005886">
    <property type="term" value="C:plasma membrane"/>
    <property type="evidence" value="ECO:0007669"/>
    <property type="project" value="UniProtKB-SubCell"/>
</dbReference>
<feature type="transmembrane region" description="Helical" evidence="10">
    <location>
        <begin position="189"/>
        <end position="207"/>
    </location>
</feature>
<dbReference type="PANTHER" id="PTHR30065">
    <property type="entry name" value="FLAGELLAR BIOSYNTHETIC PROTEIN FLIR"/>
    <property type="match status" value="1"/>
</dbReference>
<comment type="subcellular location">
    <subcellularLocation>
        <location evidence="10">Cell membrane</location>
        <topology evidence="10">Multi-pass membrane protein</topology>
    </subcellularLocation>
    <subcellularLocation>
        <location evidence="10">Bacterial flagellum basal body</location>
    </subcellularLocation>
</comment>
<keyword evidence="11" id="KW-0969">Cilium</keyword>
<dbReference type="GO" id="GO:0006605">
    <property type="term" value="P:protein targeting"/>
    <property type="evidence" value="ECO:0007669"/>
    <property type="project" value="UniProtKB-UniRule"/>
</dbReference>
<proteinExistence type="inferred from homology"/>
<dbReference type="KEGG" id="rgr:FZ934_00690"/>
<evidence type="ECO:0000313" key="11">
    <source>
        <dbReference type="EMBL" id="QFY59092.1"/>
    </source>
</evidence>
<evidence type="ECO:0000256" key="2">
    <source>
        <dbReference type="ARBA" id="ARBA00009772"/>
    </source>
</evidence>
<name>A0A5Q0C0I9_9HYPH</name>
<feature type="transmembrane region" description="Helical" evidence="10">
    <location>
        <begin position="127"/>
        <end position="150"/>
    </location>
</feature>
<evidence type="ECO:0000256" key="8">
    <source>
        <dbReference type="ARBA" id="ARBA00023143"/>
    </source>
</evidence>
<sequence>MITDPQGTVLALFLIFCRIGGCVLVMPGFSSARVPQVLRVFMAGALSLSVLPVLWDTVYPAVHTSSATYIGFIFSESLIGAMYGMLARLYTLGLQFAASILAMMIGYSQPSAQDVFEDTSESALSGFVTFAGMMILFMMDFHHIVFRALIDSYTSMPFGGMMQMRSTLISFTDTLSNTTYIMLRLASPFVIYGLLFNIAIGFINKLAPQIPVYFISTPYLLLGGLFLFYFSVAALISQFGQSFATVFIGR</sequence>
<keyword evidence="6 10" id="KW-1133">Transmembrane helix</keyword>
<dbReference type="InterPro" id="IPR006303">
    <property type="entry name" value="FliR"/>
</dbReference>
<dbReference type="AlphaFoldDB" id="A0A5Q0C0I9"/>
<dbReference type="PANTHER" id="PTHR30065:SF1">
    <property type="entry name" value="SURFACE PRESENTATION OF ANTIGENS PROTEIN SPAR"/>
    <property type="match status" value="1"/>
</dbReference>
<feature type="transmembrane region" description="Helical" evidence="10">
    <location>
        <begin position="6"/>
        <end position="25"/>
    </location>
</feature>
<keyword evidence="5 10" id="KW-0812">Transmembrane</keyword>
<dbReference type="PRINTS" id="PR00953">
    <property type="entry name" value="TYPE3IMRPROT"/>
</dbReference>
<keyword evidence="8 10" id="KW-0975">Bacterial flagellum</keyword>
<keyword evidence="4 10" id="KW-1003">Cell membrane</keyword>
<dbReference type="NCBIfam" id="TIGR01400">
    <property type="entry name" value="fliR"/>
    <property type="match status" value="1"/>
</dbReference>
<evidence type="ECO:0000256" key="10">
    <source>
        <dbReference type="RuleBase" id="RU362071"/>
    </source>
</evidence>
<dbReference type="GO" id="GO:0009425">
    <property type="term" value="C:bacterial-type flagellum basal body"/>
    <property type="evidence" value="ECO:0007669"/>
    <property type="project" value="UniProtKB-SubCell"/>
</dbReference>
<dbReference type="Pfam" id="PF01311">
    <property type="entry name" value="Bac_export_1"/>
    <property type="match status" value="1"/>
</dbReference>
<feature type="transmembrane region" description="Helical" evidence="10">
    <location>
        <begin position="89"/>
        <end position="107"/>
    </location>
</feature>
<evidence type="ECO:0000256" key="9">
    <source>
        <dbReference type="NCBIfam" id="TIGR01400"/>
    </source>
</evidence>
<keyword evidence="11" id="KW-0966">Cell projection</keyword>
<evidence type="ECO:0000256" key="4">
    <source>
        <dbReference type="ARBA" id="ARBA00022475"/>
    </source>
</evidence>
<comment type="similarity">
    <text evidence="2 10">Belongs to the FliR/MopE/SpaR family.</text>
</comment>
<evidence type="ECO:0000256" key="1">
    <source>
        <dbReference type="ARBA" id="ARBA00002578"/>
    </source>
</evidence>
<feature type="transmembrane region" description="Helical" evidence="10">
    <location>
        <begin position="61"/>
        <end position="82"/>
    </location>
</feature>
<dbReference type="InterPro" id="IPR002010">
    <property type="entry name" value="T3SS_IM_R"/>
</dbReference>
<gene>
    <name evidence="11" type="primary">fliR</name>
    <name evidence="11" type="ORF">FZ934_00690</name>
</gene>
<evidence type="ECO:0000256" key="5">
    <source>
        <dbReference type="ARBA" id="ARBA00022692"/>
    </source>
</evidence>
<dbReference type="GO" id="GO:0044780">
    <property type="term" value="P:bacterial-type flagellum assembly"/>
    <property type="evidence" value="ECO:0007669"/>
    <property type="project" value="UniProtKB-UniRule"/>
</dbReference>